<dbReference type="STRING" id="41431.PCC8801_2619"/>
<protein>
    <recommendedName>
        <fullName evidence="1">GmrSD restriction endonucleases N-terminal domain-containing protein</fullName>
    </recommendedName>
</protein>
<dbReference type="EMBL" id="CP001287">
    <property type="protein sequence ID" value="ACK66623.1"/>
    <property type="molecule type" value="Genomic_DNA"/>
</dbReference>
<keyword evidence="3" id="KW-1185">Reference proteome</keyword>
<dbReference type="Pfam" id="PF03235">
    <property type="entry name" value="GmrSD_N"/>
    <property type="match status" value="1"/>
</dbReference>
<reference evidence="3" key="1">
    <citation type="journal article" date="2011" name="MBio">
        <title>Novel metabolic attributes of the genus Cyanothece, comprising a group of unicellular nitrogen-fixing Cyanobacteria.</title>
        <authorList>
            <person name="Bandyopadhyay A."/>
            <person name="Elvitigala T."/>
            <person name="Welsh E."/>
            <person name="Stockel J."/>
            <person name="Liberton M."/>
            <person name="Min H."/>
            <person name="Sherman L.A."/>
            <person name="Pakrasi H.B."/>
        </authorList>
    </citation>
    <scope>NUCLEOTIDE SEQUENCE [LARGE SCALE GENOMIC DNA]</scope>
    <source>
        <strain evidence="3">PCC 8801</strain>
    </source>
</reference>
<dbReference type="HOGENOM" id="CLU_038557_0_0_3"/>
<feature type="domain" description="GmrSD restriction endonucleases N-terminal" evidence="1">
    <location>
        <begin position="14"/>
        <end position="185"/>
    </location>
</feature>
<evidence type="ECO:0000259" key="1">
    <source>
        <dbReference type="Pfam" id="PF03235"/>
    </source>
</evidence>
<dbReference type="InterPro" id="IPR004919">
    <property type="entry name" value="GmrSD_N"/>
</dbReference>
<gene>
    <name evidence="2" type="ordered locus">PCC8801_2619</name>
</gene>
<dbReference type="KEGG" id="cyp:PCC8801_2619"/>
<dbReference type="OrthoDB" id="9770340at2"/>
<accession>B7K4W7</accession>
<dbReference type="RefSeq" id="WP_012595890.1">
    <property type="nucleotide sequence ID" value="NC_011726.1"/>
</dbReference>
<name>B7K4W7_RIPO1</name>
<organism evidence="2 3">
    <name type="scientific">Rippkaea orientalis (strain PCC 8801 / RF-1)</name>
    <name type="common">Cyanothece sp. (strain PCC 8801)</name>
    <dbReference type="NCBI Taxonomy" id="41431"/>
    <lineage>
        <taxon>Bacteria</taxon>
        <taxon>Bacillati</taxon>
        <taxon>Cyanobacteriota</taxon>
        <taxon>Cyanophyceae</taxon>
        <taxon>Oscillatoriophycideae</taxon>
        <taxon>Chroococcales</taxon>
        <taxon>Aphanothecaceae</taxon>
        <taxon>Rippkaea</taxon>
        <taxon>Rippkaea orientalis</taxon>
    </lineage>
</organism>
<proteinExistence type="predicted"/>
<dbReference type="PANTHER" id="PTHR39639:SF1">
    <property type="entry name" value="DUF262 DOMAIN-CONTAINING PROTEIN"/>
    <property type="match status" value="1"/>
</dbReference>
<dbReference type="Proteomes" id="UP000008204">
    <property type="component" value="Chromosome"/>
</dbReference>
<evidence type="ECO:0000313" key="2">
    <source>
        <dbReference type="EMBL" id="ACK66623.1"/>
    </source>
</evidence>
<dbReference type="PANTHER" id="PTHR39639">
    <property type="entry name" value="CHROMOSOME 16, WHOLE GENOME SHOTGUN SEQUENCE"/>
    <property type="match status" value="1"/>
</dbReference>
<evidence type="ECO:0000313" key="3">
    <source>
        <dbReference type="Proteomes" id="UP000008204"/>
    </source>
</evidence>
<sequence length="343" mass="40217">MTNQIKPSVTNPPISTIYQNIASGKLILQPDFQRKFVWTHDHMEQFIDTILKGYPFPEIYVCQGKVDLKTITTTEYVIDGQQRLTTIKRYIDGEFDKDKPLIQVPTFDQLTETQQEDFLSYQIVVRDIGKVDDKTVKEIFRRINLTKFNLGDVEIHNAVYNGEFIQTAKEIVDNINLEKYEVFYESELTRMADLHFILLVMSTLENGGYFPSDKEIEQYIANYNDKYTNKNHIKALLIKTFAIINDFDLPLDSIWFRKSNFFTLVVELAKQINNLPSDITDRLNYLESKIMENKNRRDNEYGEYYACMYTGTTNRKARVIRAEIFNKHIFTPSNQTPKAKIEV</sequence>
<dbReference type="eggNOG" id="COG1479">
    <property type="taxonomic scope" value="Bacteria"/>
</dbReference>
<dbReference type="AlphaFoldDB" id="B7K4W7"/>